<protein>
    <recommendedName>
        <fullName evidence="2">YdbS-like PH domain-containing protein</fullName>
    </recommendedName>
</protein>
<feature type="domain" description="YdbS-like PH" evidence="2">
    <location>
        <begin position="79"/>
        <end position="155"/>
    </location>
</feature>
<keyword evidence="1" id="KW-0812">Transmembrane</keyword>
<dbReference type="PANTHER" id="PTHR34473">
    <property type="entry name" value="UPF0699 TRANSMEMBRANE PROTEIN YDBS"/>
    <property type="match status" value="1"/>
</dbReference>
<dbReference type="Pfam" id="PF03703">
    <property type="entry name" value="bPH_2"/>
    <property type="match status" value="1"/>
</dbReference>
<evidence type="ECO:0000313" key="3">
    <source>
        <dbReference type="EMBL" id="GBG11818.1"/>
    </source>
</evidence>
<feature type="transmembrane region" description="Helical" evidence="1">
    <location>
        <begin position="23"/>
        <end position="48"/>
    </location>
</feature>
<name>A0A2R5F2J9_9BACL</name>
<keyword evidence="4" id="KW-1185">Reference proteome</keyword>
<dbReference type="PANTHER" id="PTHR34473:SF2">
    <property type="entry name" value="UPF0699 TRANSMEMBRANE PROTEIN YDBT"/>
    <property type="match status" value="1"/>
</dbReference>
<organism evidence="3 4">
    <name type="scientific">Paenibacillus agaridevorans</name>
    <dbReference type="NCBI Taxonomy" id="171404"/>
    <lineage>
        <taxon>Bacteria</taxon>
        <taxon>Bacillati</taxon>
        <taxon>Bacillota</taxon>
        <taxon>Bacilli</taxon>
        <taxon>Bacillales</taxon>
        <taxon>Paenibacillaceae</taxon>
        <taxon>Paenibacillus</taxon>
    </lineage>
</organism>
<accession>A0A2R5F2J9</accession>
<gene>
    <name evidence="3" type="ORF">PAT3040_06666</name>
</gene>
<comment type="caution">
    <text evidence="3">The sequence shown here is derived from an EMBL/GenBank/DDBJ whole genome shotgun (WGS) entry which is preliminary data.</text>
</comment>
<proteinExistence type="predicted"/>
<evidence type="ECO:0000256" key="1">
    <source>
        <dbReference type="SAM" id="Phobius"/>
    </source>
</evidence>
<dbReference type="InterPro" id="IPR005182">
    <property type="entry name" value="YdbS-like_PH"/>
</dbReference>
<keyword evidence="1" id="KW-0472">Membrane</keyword>
<keyword evidence="1" id="KW-1133">Transmembrane helix</keyword>
<dbReference type="AlphaFoldDB" id="A0A2R5F2J9"/>
<dbReference type="Proteomes" id="UP000245202">
    <property type="component" value="Unassembled WGS sequence"/>
</dbReference>
<reference evidence="3 4" key="1">
    <citation type="submission" date="2017-08" db="EMBL/GenBank/DDBJ databases">
        <title>Substantial Increase in Enzyme Production by Combined Drug-Resistance Mutations in Paenibacillus agaridevorans.</title>
        <authorList>
            <person name="Tanaka Y."/>
            <person name="Funane K."/>
            <person name="Hosaka T."/>
            <person name="Shiwa Y."/>
            <person name="Fujita N."/>
            <person name="Miyazaki T."/>
            <person name="Yoshikawa H."/>
            <person name="Murakami K."/>
            <person name="Kasahara K."/>
            <person name="Inaoka T."/>
            <person name="Hiraga Y."/>
            <person name="Ochi K."/>
        </authorList>
    </citation>
    <scope>NUCLEOTIDE SEQUENCE [LARGE SCALE GENOMIC DNA]</scope>
    <source>
        <strain evidence="3 4">T-3040</strain>
    </source>
</reference>
<feature type="transmembrane region" description="Helical" evidence="1">
    <location>
        <begin position="54"/>
        <end position="74"/>
    </location>
</feature>
<evidence type="ECO:0000313" key="4">
    <source>
        <dbReference type="Proteomes" id="UP000245202"/>
    </source>
</evidence>
<sequence>MTERSRYMNRELKRRLHRDYLKVYRISELISNGVFLAVILTYLGLALAFDWTLLPVWICAGLLVLSLIVFTWIVPGVKYKRFRYELFEEELEIESGIIFISNVLVPMVRVQHVELGSGPLMRKFELASISVVTAATTHKISGLKRDDAEQLKRSIGKLAKVDEGDE</sequence>
<evidence type="ECO:0000259" key="2">
    <source>
        <dbReference type="Pfam" id="PF03703"/>
    </source>
</evidence>
<dbReference type="EMBL" id="BDQX01000430">
    <property type="protein sequence ID" value="GBG11818.1"/>
    <property type="molecule type" value="Genomic_DNA"/>
</dbReference>